<evidence type="ECO:0000313" key="2">
    <source>
        <dbReference type="Proteomes" id="UP001172386"/>
    </source>
</evidence>
<protein>
    <submittedName>
        <fullName evidence="1">Uncharacterized protein</fullName>
    </submittedName>
</protein>
<name>A0ACC2ZZL9_9EURO</name>
<evidence type="ECO:0000313" key="1">
    <source>
        <dbReference type="EMBL" id="KAJ9653163.1"/>
    </source>
</evidence>
<accession>A0ACC2ZZL9</accession>
<gene>
    <name evidence="1" type="ORF">H2198_007624</name>
</gene>
<reference evidence="1" key="1">
    <citation type="submission" date="2022-10" db="EMBL/GenBank/DDBJ databases">
        <title>Culturing micro-colonial fungi from biological soil crusts in the Mojave desert and describing Neophaeococcomyces mojavensis, and introducing the new genera and species Taxawa tesnikishii.</title>
        <authorList>
            <person name="Kurbessoian T."/>
            <person name="Stajich J.E."/>
        </authorList>
    </citation>
    <scope>NUCLEOTIDE SEQUENCE</scope>
    <source>
        <strain evidence="1">JES_112</strain>
    </source>
</reference>
<comment type="caution">
    <text evidence="1">The sequence shown here is derived from an EMBL/GenBank/DDBJ whole genome shotgun (WGS) entry which is preliminary data.</text>
</comment>
<sequence length="410" mass="45771">MAPGAAETASVPIGVISSKVNSKPVDKSVFPDGFKTSGQHPPLYDLIRPYSDFPKQIVGPTVWRPEDYANNPERWVHPFSEAEITEISRAADTFIASQIPLTGITKTNFQLPGLAGSLQSMRHELLNGKGFILYKGFPVIEWGSHKSAVAYLGLGSHIGHPVSQNGRGHILGHVKDLGEDSSQIDKVRIYRTNARQFFHADDCDVVGLLCLARAEEGGESDVASIHHVWNILQQERPDVAELLTRPVWYFDRKGEVSQGEEPYIRGAVFYLETPDPTDANHKPRVYCKWDPYYARSLSRFSDAGVIPPLSPEQQDAMQVLEDTCNRVKLHMILEVGDIQFVSNSHTLHARTAYRDYGPESGMPRRHLMRLWLSTPISEGGWRLPFWDADAVKRGGIQVDNTPPVARLDAD</sequence>
<dbReference type="EMBL" id="JAPDRQ010000164">
    <property type="protein sequence ID" value="KAJ9653163.1"/>
    <property type="molecule type" value="Genomic_DNA"/>
</dbReference>
<dbReference type="Proteomes" id="UP001172386">
    <property type="component" value="Unassembled WGS sequence"/>
</dbReference>
<organism evidence="1 2">
    <name type="scientific">Neophaeococcomyces mojaviensis</name>
    <dbReference type="NCBI Taxonomy" id="3383035"/>
    <lineage>
        <taxon>Eukaryota</taxon>
        <taxon>Fungi</taxon>
        <taxon>Dikarya</taxon>
        <taxon>Ascomycota</taxon>
        <taxon>Pezizomycotina</taxon>
        <taxon>Eurotiomycetes</taxon>
        <taxon>Chaetothyriomycetidae</taxon>
        <taxon>Chaetothyriales</taxon>
        <taxon>Chaetothyriales incertae sedis</taxon>
        <taxon>Neophaeococcomyces</taxon>
    </lineage>
</organism>
<keyword evidence="2" id="KW-1185">Reference proteome</keyword>
<proteinExistence type="predicted"/>